<proteinExistence type="predicted"/>
<dbReference type="PANTHER" id="PTHR12526:SF629">
    <property type="entry name" value="TEICHURONIC ACID BIOSYNTHESIS GLYCOSYLTRANSFERASE TUAH-RELATED"/>
    <property type="match status" value="1"/>
</dbReference>
<dbReference type="Proteomes" id="UP001199044">
    <property type="component" value="Unassembled WGS sequence"/>
</dbReference>
<dbReference type="GO" id="GO:0016757">
    <property type="term" value="F:glycosyltransferase activity"/>
    <property type="evidence" value="ECO:0007669"/>
    <property type="project" value="UniProtKB-KW"/>
</dbReference>
<keyword evidence="5" id="KW-1185">Reference proteome</keyword>
<name>A0ABS7YJ63_9VIBR</name>
<evidence type="ECO:0000256" key="1">
    <source>
        <dbReference type="ARBA" id="ARBA00022676"/>
    </source>
</evidence>
<sequence length="345" mass="40028">MKVVYLTTVDLDDGSAQAQQIKSMSISFDRILSDDFFVFSYSNCDQKLPVKNHISYKTSNSKLLRSINLIFRSMLLVRGKKCYFTRDMYIALLLCIFGYKAVWEIHQAPSKFASFFLRILSLFDNFKLLSISKNLGEIDTIKVKEKNKFFYHDGVDVSLYESIQETTSDLEKIALYTGSLHKGDDVDSLSSLFKKFPDWSFVIIGGKPFEVQNFKKKYQNLDNVKFLGRLSHSDVIKYQKSADVLLYPLTKSNHLWKYTSPLKLFEYMAAKKSIIASCIGSVKEVISSDSAYIYDDVKSIDDAFYEFINSPLDEREKKIRTSYEMIEKTYNWDARCKYILNEILL</sequence>
<reference evidence="5" key="1">
    <citation type="submission" date="2023-07" db="EMBL/GenBank/DDBJ databases">
        <title>Molecular identification of indigenous halophilic bacteria isolated from red sea cost, biodegradation of synthetic dyes and assessment of degraded metabolite toxicity.</title>
        <authorList>
            <person name="Chaieb K."/>
            <person name="Altayb H.N."/>
        </authorList>
    </citation>
    <scope>NUCLEOTIDE SEQUENCE [LARGE SCALE GENOMIC DNA]</scope>
    <source>
        <strain evidence="5">K20</strain>
    </source>
</reference>
<gene>
    <name evidence="4" type="ORF">LDJ79_06295</name>
</gene>
<evidence type="ECO:0000313" key="4">
    <source>
        <dbReference type="EMBL" id="MCA2015713.1"/>
    </source>
</evidence>
<keyword evidence="1 4" id="KW-0328">Glycosyltransferase</keyword>
<evidence type="ECO:0000259" key="3">
    <source>
        <dbReference type="Pfam" id="PF00534"/>
    </source>
</evidence>
<dbReference type="PANTHER" id="PTHR12526">
    <property type="entry name" value="GLYCOSYLTRANSFERASE"/>
    <property type="match status" value="1"/>
</dbReference>
<keyword evidence="2 4" id="KW-0808">Transferase</keyword>
<accession>A0ABS7YJ63</accession>
<dbReference type="RefSeq" id="WP_225249969.1">
    <property type="nucleotide sequence ID" value="NZ_JAIWIU010000037.1"/>
</dbReference>
<dbReference type="EC" id="2.4.-.-" evidence="4"/>
<evidence type="ECO:0000256" key="2">
    <source>
        <dbReference type="ARBA" id="ARBA00022679"/>
    </source>
</evidence>
<dbReference type="Gene3D" id="3.40.50.2000">
    <property type="entry name" value="Glycogen Phosphorylase B"/>
    <property type="match status" value="1"/>
</dbReference>
<feature type="domain" description="Glycosyl transferase family 1" evidence="3">
    <location>
        <begin position="169"/>
        <end position="319"/>
    </location>
</feature>
<comment type="caution">
    <text evidence="4">The sequence shown here is derived from an EMBL/GenBank/DDBJ whole genome shotgun (WGS) entry which is preliminary data.</text>
</comment>
<dbReference type="Pfam" id="PF00534">
    <property type="entry name" value="Glycos_transf_1"/>
    <property type="match status" value="1"/>
</dbReference>
<organism evidence="4 5">
    <name type="scientific">Vibrio tritonius</name>
    <dbReference type="NCBI Taxonomy" id="1435069"/>
    <lineage>
        <taxon>Bacteria</taxon>
        <taxon>Pseudomonadati</taxon>
        <taxon>Pseudomonadota</taxon>
        <taxon>Gammaproteobacteria</taxon>
        <taxon>Vibrionales</taxon>
        <taxon>Vibrionaceae</taxon>
        <taxon>Vibrio</taxon>
    </lineage>
</organism>
<dbReference type="EMBL" id="JAIWIU010000037">
    <property type="protein sequence ID" value="MCA2015713.1"/>
    <property type="molecule type" value="Genomic_DNA"/>
</dbReference>
<evidence type="ECO:0000313" key="5">
    <source>
        <dbReference type="Proteomes" id="UP001199044"/>
    </source>
</evidence>
<dbReference type="InterPro" id="IPR001296">
    <property type="entry name" value="Glyco_trans_1"/>
</dbReference>
<dbReference type="SUPFAM" id="SSF53756">
    <property type="entry name" value="UDP-Glycosyltransferase/glycogen phosphorylase"/>
    <property type="match status" value="1"/>
</dbReference>
<protein>
    <submittedName>
        <fullName evidence="4">Glycosyltransferase</fullName>
        <ecNumber evidence="4">2.4.-.-</ecNumber>
    </submittedName>
</protein>